<comment type="caution">
    <text evidence="3">The sequence shown here is derived from an EMBL/GenBank/DDBJ whole genome shotgun (WGS) entry which is preliminary data.</text>
</comment>
<reference evidence="3 4" key="1">
    <citation type="submission" date="2020-08" db="EMBL/GenBank/DDBJ databases">
        <title>Sequencing the genomes of 1000 actinobacteria strains.</title>
        <authorList>
            <person name="Klenk H.-P."/>
        </authorList>
    </citation>
    <scope>NUCLEOTIDE SEQUENCE [LARGE SCALE GENOMIC DNA]</scope>
    <source>
        <strain evidence="3 4">DSM 28967</strain>
    </source>
</reference>
<dbReference type="GO" id="GO:0004657">
    <property type="term" value="F:proline dehydrogenase activity"/>
    <property type="evidence" value="ECO:0007669"/>
    <property type="project" value="UniProtKB-ARBA"/>
</dbReference>
<name>A0A7W9JG88_9ACTN</name>
<evidence type="ECO:0000313" key="3">
    <source>
        <dbReference type="EMBL" id="MBB5841609.1"/>
    </source>
</evidence>
<evidence type="ECO:0000313" key="4">
    <source>
        <dbReference type="Proteomes" id="UP000549971"/>
    </source>
</evidence>
<gene>
    <name evidence="3" type="ORF">HDA39_008343</name>
</gene>
<evidence type="ECO:0000259" key="2">
    <source>
        <dbReference type="Pfam" id="PF01619"/>
    </source>
</evidence>
<accession>A0A7W9JG88</accession>
<keyword evidence="4" id="KW-1185">Reference proteome</keyword>
<organism evidence="3 4">
    <name type="scientific">Kribbella italica</name>
    <dbReference type="NCBI Taxonomy" id="1540520"/>
    <lineage>
        <taxon>Bacteria</taxon>
        <taxon>Bacillati</taxon>
        <taxon>Actinomycetota</taxon>
        <taxon>Actinomycetes</taxon>
        <taxon>Propionibacteriales</taxon>
        <taxon>Kribbellaceae</taxon>
        <taxon>Kribbella</taxon>
    </lineage>
</organism>
<dbReference type="AlphaFoldDB" id="A0A7W9JG88"/>
<sequence>MSFDLFGTSARDEVEVRRTLDGYIALAKASTDISPDPWISVDLSHLGLRRSRHDSVRAAMRLADYVGAGGRIQVGAEEAPLAGEVLTAVRALASEGVPVMATVQANLRRSPGDIQDLIAAGIPIRLVKGAFPERENIALAPGPAVDRAFHRLACSIHDAGGVVALATHDGALREAVFAECGQLDCEVSFGVRGEDVAGLIADGVSTRVYLPFGPQWLRFYLRRLAEAP</sequence>
<dbReference type="EC" id="1.5.-.-" evidence="3"/>
<dbReference type="SUPFAM" id="SSF51730">
    <property type="entry name" value="FAD-linked oxidoreductase"/>
    <property type="match status" value="1"/>
</dbReference>
<keyword evidence="1 3" id="KW-0560">Oxidoreductase</keyword>
<feature type="domain" description="Proline dehydrogenase" evidence="2">
    <location>
        <begin position="1"/>
        <end position="226"/>
    </location>
</feature>
<protein>
    <submittedName>
        <fullName evidence="3">Proline dehydrogenase</fullName>
        <ecNumber evidence="3">1.5.-.-</ecNumber>
    </submittedName>
</protein>
<evidence type="ECO:0000256" key="1">
    <source>
        <dbReference type="ARBA" id="ARBA00023002"/>
    </source>
</evidence>
<dbReference type="EMBL" id="JACHMY010000001">
    <property type="protein sequence ID" value="MBB5841609.1"/>
    <property type="molecule type" value="Genomic_DNA"/>
</dbReference>
<dbReference type="GO" id="GO:0006562">
    <property type="term" value="P:L-proline catabolic process"/>
    <property type="evidence" value="ECO:0007669"/>
    <property type="project" value="UniProtKB-ARBA"/>
</dbReference>
<dbReference type="InterPro" id="IPR029041">
    <property type="entry name" value="FAD-linked_oxidoreductase-like"/>
</dbReference>
<dbReference type="Pfam" id="PF01619">
    <property type="entry name" value="Pro_dh"/>
    <property type="match status" value="1"/>
</dbReference>
<dbReference type="Proteomes" id="UP000549971">
    <property type="component" value="Unassembled WGS sequence"/>
</dbReference>
<dbReference type="InterPro" id="IPR002872">
    <property type="entry name" value="Proline_DH_dom"/>
</dbReference>
<dbReference type="Gene3D" id="3.20.20.220">
    <property type="match status" value="1"/>
</dbReference>
<proteinExistence type="predicted"/>